<accession>A0A6V7TJA4</accession>
<proteinExistence type="predicted"/>
<dbReference type="EMBL" id="CAJEWN010000003">
    <property type="protein sequence ID" value="CAD2124574.1"/>
    <property type="molecule type" value="Genomic_DNA"/>
</dbReference>
<comment type="caution">
    <text evidence="2">The sequence shown here is derived from an EMBL/GenBank/DDBJ whole genome shotgun (WGS) entry which is preliminary data.</text>
</comment>
<feature type="coiled-coil region" evidence="1">
    <location>
        <begin position="261"/>
        <end position="288"/>
    </location>
</feature>
<organism evidence="2 3">
    <name type="scientific">Meloidogyne enterolobii</name>
    <name type="common">Root-knot nematode worm</name>
    <name type="synonym">Meloidogyne mayaguensis</name>
    <dbReference type="NCBI Taxonomy" id="390850"/>
    <lineage>
        <taxon>Eukaryota</taxon>
        <taxon>Metazoa</taxon>
        <taxon>Ecdysozoa</taxon>
        <taxon>Nematoda</taxon>
        <taxon>Chromadorea</taxon>
        <taxon>Rhabditida</taxon>
        <taxon>Tylenchina</taxon>
        <taxon>Tylenchomorpha</taxon>
        <taxon>Tylenchoidea</taxon>
        <taxon>Meloidogynidae</taxon>
        <taxon>Meloidogyninae</taxon>
        <taxon>Meloidogyne</taxon>
    </lineage>
</organism>
<evidence type="ECO:0000313" key="3">
    <source>
        <dbReference type="Proteomes" id="UP000580250"/>
    </source>
</evidence>
<evidence type="ECO:0000256" key="1">
    <source>
        <dbReference type="SAM" id="Coils"/>
    </source>
</evidence>
<evidence type="ECO:0000313" key="2">
    <source>
        <dbReference type="EMBL" id="CAD2124574.1"/>
    </source>
</evidence>
<protein>
    <submittedName>
        <fullName evidence="2">Uncharacterized protein</fullName>
    </submittedName>
</protein>
<gene>
    <name evidence="2" type="ORF">MENT_LOCUS829</name>
</gene>
<dbReference type="AlphaFoldDB" id="A0A6V7TJA4"/>
<keyword evidence="1" id="KW-0175">Coiled coil</keyword>
<name>A0A6V7TJA4_MELEN</name>
<reference evidence="2 3" key="1">
    <citation type="submission" date="2020-08" db="EMBL/GenBank/DDBJ databases">
        <authorList>
            <person name="Koutsovoulos G."/>
            <person name="Danchin GJ E."/>
        </authorList>
    </citation>
    <scope>NUCLEOTIDE SEQUENCE [LARGE SCALE GENOMIC DNA]</scope>
</reference>
<dbReference type="OrthoDB" id="5819653at2759"/>
<sequence length="291" mass="33908">MCTAYNNKTSYLNILSGIESSGTQLQIFDGEDASAFDEWSTRFKDYVEVFGTNWTEVEKVNRLKLYLGKTARNIFEKLAPSGKNTLQNALINIRAKLDSPYIRELAYKKLAACYQRKGESINEFIKRLIPLVNSTSSDVTKEVKEETLCRCFIEKVRPEFQRSLQLVAPLIGRKCFDKLATYVQELEINLRSEETNEENIQLMQGNESSWIQSTSDNTQQYNYENNASASPPKFSSEHEQYDYAQREIENKDDEYKEYDCIEELKNEIKQMKEMINNLSEQIHEFKMNGNY</sequence>
<dbReference type="Proteomes" id="UP000580250">
    <property type="component" value="Unassembled WGS sequence"/>
</dbReference>